<dbReference type="EMBL" id="JAMXLT020000020">
    <property type="protein sequence ID" value="MDW8549615.1"/>
    <property type="molecule type" value="Genomic_DNA"/>
</dbReference>
<dbReference type="NCBIfam" id="TIGR04183">
    <property type="entry name" value="Por_Secre_tail"/>
    <property type="match status" value="1"/>
</dbReference>
<dbReference type="InterPro" id="IPR026444">
    <property type="entry name" value="Secre_tail"/>
</dbReference>
<sequence length="1275" mass="140917">MKKNFYFLFAIFIANIFSAQSDLVTWGLTSNGGVKYSDSRIVATPITTSENPISYDAQGMKVTGWNNGNVEHYRYFGFSVGSSDGNPVNLSNLAFEQESLNASVKNYTVRYYIAPDGNNVDDWNFFYSVNAPILVNNESISSNSVKNIPLNVTISGTKRLIVRFYTSGNDWGAGWRIKVNSLKITNAQQVAPVANNDTFTAYKNIETDLDIFANDVPSTNLSSVTVTQQPSHGTLTINGMTNVTYKPTTGYTGSDSFKYKTSNAVGISNEATANINVVESVNAPLVRWNNSNYQPTAYNSYITVGDVTSTANLSYTENVSVNGVSYNAFQTTGWPDKNAQTIDTSKYVQFTISPKVGYKLNLSEFNFLCAMQGGDANIRIDYSLKPDFSDPVTILPQTTINGNLSTISLTNFSKPIATDGQVVFLRVYVYNTWNAMQILLRNGQSVGPIFNGTVEYSSTVPLAYNDTITNIVNNDIDINVLVNDDYSNKITSLTYTQPAHGTTLINADRTINYIPAKDYVGSDSFTYYITNQYGVSNVAMVNITNNVNSTSPLVRWDKTDFTPTTFQSFIGSTPVTTKGGLNIKVGGETNPRTYYVETNGNNTTFNSSRYVQFVLDNTSTKKTVEPKTFTYVAKGTAGAKYEIRYSKDANFSNEVVLSSGLVPTDYTLQSFNFDEGLKLEPGEKVYIRLFLYNSFYVQFVMQFITGGMGPQTDGLYYNSVYSPNSTIWLNPTNPHWSNGIPTATKNAIVDTNYNTSVYGNFESKDLTINAGASITINAGGSVTVKGQVINNANAADFTIENEGNLLQTSNSPNTGKITVKKSAVIPKMGYNYWSSPVSGQNLYQFSEGYNQATTTGTGTPWNRFYVYNESNDYFVTSIANEITVNSTSVFQPARGYAIRGKNSFPDKITSTSPASVFEFVGTPQNGDFSYTLKYTNAAHGYNMVGNPYPSNLSFDDLFAVNSTKINGVAYCWTNNDGQVIAQQSSNYKGNNYAIYNGSGGVSATYYGSNNRKPTGVVSVGQGFIVLAKAAGKNQPLIFNNTMRSGEKANFYNKSNKKDRFWLELKSPTDANNEILLGYIENATNNFETNFDTELLAVGNDSFWSILDTKKLGIQARQAPLYNDDVIKLGFKASVSGNYTITITDKEGVFSESQTVYLKDRYLNKVTNISTESYVFATNEGQYEDRFEIIYRFTETLGTDNSVKKGIEIYKDTQNFIVRSDENLENISVYDAVGRLIFNIKNAKKEVLINKTDLSEGMYIIKANSRNTTMTKKVLK</sequence>
<organism evidence="4 5">
    <name type="scientific">Epilithonimonas ginsengisoli</name>
    <dbReference type="NCBI Taxonomy" id="1245592"/>
    <lineage>
        <taxon>Bacteria</taxon>
        <taxon>Pseudomonadati</taxon>
        <taxon>Bacteroidota</taxon>
        <taxon>Flavobacteriia</taxon>
        <taxon>Flavobacteriales</taxon>
        <taxon>Weeksellaceae</taxon>
        <taxon>Chryseobacterium group</taxon>
        <taxon>Epilithonimonas</taxon>
    </lineage>
</organism>
<proteinExistence type="predicted"/>
<dbReference type="RefSeq" id="WP_063968128.1">
    <property type="nucleotide sequence ID" value="NZ_JAMXLT020000020.1"/>
</dbReference>
<dbReference type="Pfam" id="PF18962">
    <property type="entry name" value="Por_Secre_tail"/>
    <property type="match status" value="1"/>
</dbReference>
<reference evidence="4 5" key="1">
    <citation type="submission" date="2023-11" db="EMBL/GenBank/DDBJ databases">
        <title>First isolation, identification, and characterization of non-pathogenic Epilithonimonas ginsengisoli isolated from diseased farmed rainbow trout (Oncorhynchus mykiss) in Chile.</title>
        <authorList>
            <person name="Miranda C.D."/>
            <person name="Irgang R."/>
            <person name="Concha C."/>
            <person name="Rojas R."/>
            <person name="Avendano R."/>
        </authorList>
    </citation>
    <scope>NUCLEOTIDE SEQUENCE [LARGE SCALE GENOMIC DNA]</scope>
    <source>
        <strain evidence="4 5">FP99</strain>
    </source>
</reference>
<feature type="chain" id="PRO_5046826020" evidence="2">
    <location>
        <begin position="20"/>
        <end position="1275"/>
    </location>
</feature>
<evidence type="ECO:0000256" key="1">
    <source>
        <dbReference type="ARBA" id="ARBA00022729"/>
    </source>
</evidence>
<dbReference type="Gene3D" id="2.60.40.3440">
    <property type="match status" value="2"/>
</dbReference>
<evidence type="ECO:0000259" key="3">
    <source>
        <dbReference type="Pfam" id="PF18962"/>
    </source>
</evidence>
<dbReference type="Pfam" id="PF17963">
    <property type="entry name" value="Big_9"/>
    <property type="match status" value="2"/>
</dbReference>
<evidence type="ECO:0000313" key="4">
    <source>
        <dbReference type="EMBL" id="MDW8549615.1"/>
    </source>
</evidence>
<evidence type="ECO:0000256" key="2">
    <source>
        <dbReference type="SAM" id="SignalP"/>
    </source>
</evidence>
<dbReference type="Proteomes" id="UP001204439">
    <property type="component" value="Unassembled WGS sequence"/>
</dbReference>
<keyword evidence="5" id="KW-1185">Reference proteome</keyword>
<gene>
    <name evidence="4" type="ORF">NG800_011890</name>
</gene>
<accession>A0ABU4JIW4</accession>
<protein>
    <submittedName>
        <fullName evidence="4">Ig-like domain-containing protein</fullName>
    </submittedName>
</protein>
<keyword evidence="1 2" id="KW-0732">Signal</keyword>
<feature type="signal peptide" evidence="2">
    <location>
        <begin position="1"/>
        <end position="19"/>
    </location>
</feature>
<comment type="caution">
    <text evidence="4">The sequence shown here is derived from an EMBL/GenBank/DDBJ whole genome shotgun (WGS) entry which is preliminary data.</text>
</comment>
<name>A0ABU4JIW4_9FLAO</name>
<feature type="domain" description="Secretion system C-terminal sorting" evidence="3">
    <location>
        <begin position="1220"/>
        <end position="1273"/>
    </location>
</feature>
<evidence type="ECO:0000313" key="5">
    <source>
        <dbReference type="Proteomes" id="UP001204439"/>
    </source>
</evidence>